<gene>
    <name evidence="1" type="ORF">IQ222_14340</name>
</gene>
<proteinExistence type="predicted"/>
<sequence>MTYHYSMVIQWSQEDQLFLVHLPEFPWQEFHTHGRTYEEAARNGQEVIETFVEMLTQENKALPEPRMLPTQPLQVAILSNLEIT</sequence>
<name>A0ACC5Q2Z4_DOLFA</name>
<comment type="caution">
    <text evidence="1">The sequence shown here is derived from an EMBL/GenBank/DDBJ whole genome shotgun (WGS) entry which is preliminary data.</text>
</comment>
<keyword evidence="2" id="KW-1185">Reference proteome</keyword>
<reference evidence="1" key="1">
    <citation type="submission" date="2020-10" db="EMBL/GenBank/DDBJ databases">
        <authorList>
            <person name="Castelo-Branco R."/>
            <person name="Eusebio N."/>
            <person name="Adriana R."/>
            <person name="Vieira A."/>
            <person name="Brugerolle De Fraissinette N."/>
            <person name="Rezende De Castro R."/>
            <person name="Schneider M.P."/>
            <person name="Vasconcelos V."/>
            <person name="Leao P.N."/>
        </authorList>
    </citation>
    <scope>NUCLEOTIDE SEQUENCE</scope>
    <source>
        <strain evidence="1">LEGE 04289</strain>
    </source>
</reference>
<organism evidence="1 2">
    <name type="scientific">Dolichospermum flos-aquae LEGE 04289</name>
    <dbReference type="NCBI Taxonomy" id="1828708"/>
    <lineage>
        <taxon>Bacteria</taxon>
        <taxon>Bacillati</taxon>
        <taxon>Cyanobacteriota</taxon>
        <taxon>Cyanophyceae</taxon>
        <taxon>Nostocales</taxon>
        <taxon>Aphanizomenonaceae</taxon>
        <taxon>Dolichospermum</taxon>
    </lineage>
</organism>
<dbReference type="Proteomes" id="UP000597867">
    <property type="component" value="Unassembled WGS sequence"/>
</dbReference>
<dbReference type="EMBL" id="JADEWF010000050">
    <property type="protein sequence ID" value="MBE9219941.1"/>
    <property type="molecule type" value="Genomic_DNA"/>
</dbReference>
<protein>
    <submittedName>
        <fullName evidence="1">Type II toxin-antitoxin system HicB family antitoxin</fullName>
    </submittedName>
</protein>
<accession>A0ACC5Q2Z4</accession>
<evidence type="ECO:0000313" key="2">
    <source>
        <dbReference type="Proteomes" id="UP000597867"/>
    </source>
</evidence>
<evidence type="ECO:0000313" key="1">
    <source>
        <dbReference type="EMBL" id="MBE9219941.1"/>
    </source>
</evidence>